<dbReference type="SUPFAM" id="SSF57756">
    <property type="entry name" value="Retrovirus zinc finger-like domains"/>
    <property type="match status" value="1"/>
</dbReference>
<dbReference type="Gene3D" id="3.30.70.270">
    <property type="match status" value="1"/>
</dbReference>
<dbReference type="GO" id="GO:0003964">
    <property type="term" value="F:RNA-directed DNA polymerase activity"/>
    <property type="evidence" value="ECO:0007669"/>
    <property type="project" value="UniProtKB-KW"/>
</dbReference>
<feature type="compositionally biased region" description="Polar residues" evidence="2">
    <location>
        <begin position="433"/>
        <end position="449"/>
    </location>
</feature>
<feature type="domain" description="CCHC-type" evidence="3">
    <location>
        <begin position="974"/>
        <end position="990"/>
    </location>
</feature>
<keyword evidence="4" id="KW-0548">Nucleotidyltransferase</keyword>
<dbReference type="EMBL" id="BQNB010013851">
    <property type="protein sequence ID" value="GJT20990.1"/>
    <property type="molecule type" value="Genomic_DNA"/>
</dbReference>
<sequence length="1327" mass="151154">MLRGVRLRCPAISRWVEFCYSNPTRLYFSFHAWYLDDGTIVGDTMVVGKVLELIMEDRPGYGLHLNVDKTEVFWPKEDPRSRLACIFPPNIARPLHGAILYYAHMPSPSLRVYSTFLLTWLFVLLWSVLSLLLNQDSVTDNGDLPPYPLHLGGLGVYSTSDVLNYTFLASRLQSADLQTKLIRHTGIVSPGPIFDDALSVFNTSMEIDLLSNPSEIAAPKLIKKMADIYFTRVTKNADSTFSLSSRQMALWTSQRGDHTSDWLRTIPISGLEQTMNDVPAMYLKPFWKTVSKVPNTKDTIKFMLNSQEIVYTMDMFRSTLQFLVETPKNPFIAPPNIKDIESFMQKVGYQGVVHKLFHDVVNRTHVDNVALLWWDFLNYVFQKKDVIQYPRFTKLIIADLMKKFPSIPQRLKEDYHSIKDDILVEVPTIQSQPVVSTQGTPRTTPSAYSDDSERDEIVESTFLSLALHKTAIAAEAQENVAKVQEKLEEEEIIKMVKGKEYEDSYASEFVDSILNDDDDSGRIEPGSHKEHPEHVDDDDDETEKEKKDDEKNDDKVNDDEKTDETSSMETRKKKMQTPIPSPTRSPRKNLSLNKTISEELTATVSPSTATTSRDKYFYGNIQEVLDHCNNIVPKLSFAKTNGMLKEEIQRLVNLVVKRDREIAPINNTTLNLYPITSSSTTTTSTADIQHQLYLTMKSNSQDQAVDPELWDILKAKNRNYQIRVNLIAPTLTFPGIEAHDPYSIMDKPKRVLNKVKLKNFKSEPWMKPPLLGELDLDILKAYEREISKRLKHRVQMKRIPPKRTSTSEAPAMTKAAIRKLVADSVTAALEAQAANMANTDNTTRPREAPIARNYSYKEFMSCQPINFKGTEGAVGLIRWFERTELMFSRSNCIEDCKVKFATGTLTKEALSWWNSFSQPIGIEEAYKITWGNDFQAYVRRFQELATLCPTMVPDSKKMMEVFIGGLPRRPCTVKCNTCNKVGHLTKNCRNKGPATGSNLLPVTVTCHACGEKWHYANQCRKNTNNNAQGRAYMLRDRNAHQDPNVVTGMFLLNQHLARVLFDSGADKSFVSISLASKLNIPPITIDTFYNIEMADGNLVSTNTVIQGCTLTLLNQPFKIDLMPIKLGSFDVVIGMDWLSKYHARIICDEKVVHIPINGETLIIRVMEKKSDEKILEDIPVVREFPKVFPKDLPGLPPVRQVEFQIDLIPGTTPVARAPYRLAPSEMQELCSSVYSKIDLRSGYHQLRVRDEDIPKTAFRTRYGHYEFQVMPFGLTNASAIFMDLTDHVCKPYLDKFVKVFIDDILIYSCNKKEHANHLRIILELLKK</sequence>
<dbReference type="InterPro" id="IPR043128">
    <property type="entry name" value="Rev_trsase/Diguanyl_cyclase"/>
</dbReference>
<feature type="compositionally biased region" description="Basic and acidic residues" evidence="2">
    <location>
        <begin position="520"/>
        <end position="534"/>
    </location>
</feature>
<evidence type="ECO:0000313" key="4">
    <source>
        <dbReference type="EMBL" id="GJT20990.1"/>
    </source>
</evidence>
<dbReference type="PANTHER" id="PTHR24559">
    <property type="entry name" value="TRANSPOSON TY3-I GAG-POL POLYPROTEIN"/>
    <property type="match status" value="1"/>
</dbReference>
<feature type="compositionally biased region" description="Polar residues" evidence="2">
    <location>
        <begin position="582"/>
        <end position="600"/>
    </location>
</feature>
<dbReference type="InterPro" id="IPR053134">
    <property type="entry name" value="RNA-dir_DNA_polymerase"/>
</dbReference>
<dbReference type="Proteomes" id="UP001151760">
    <property type="component" value="Unassembled WGS sequence"/>
</dbReference>
<proteinExistence type="predicted"/>
<comment type="caution">
    <text evidence="4">The sequence shown here is derived from an EMBL/GenBank/DDBJ whole genome shotgun (WGS) entry which is preliminary data.</text>
</comment>
<dbReference type="InterPro" id="IPR036875">
    <property type="entry name" value="Znf_CCHC_sf"/>
</dbReference>
<evidence type="ECO:0000259" key="3">
    <source>
        <dbReference type="PROSITE" id="PS50158"/>
    </source>
</evidence>
<keyword evidence="4" id="KW-0695">RNA-directed DNA polymerase</keyword>
<feature type="region of interest" description="Disordered" evidence="2">
    <location>
        <begin position="514"/>
        <end position="609"/>
    </location>
</feature>
<dbReference type="SUPFAM" id="SSF50630">
    <property type="entry name" value="Acid proteases"/>
    <property type="match status" value="1"/>
</dbReference>
<dbReference type="InterPro" id="IPR001878">
    <property type="entry name" value="Znf_CCHC"/>
</dbReference>
<organism evidence="4 5">
    <name type="scientific">Tanacetum coccineum</name>
    <dbReference type="NCBI Taxonomy" id="301880"/>
    <lineage>
        <taxon>Eukaryota</taxon>
        <taxon>Viridiplantae</taxon>
        <taxon>Streptophyta</taxon>
        <taxon>Embryophyta</taxon>
        <taxon>Tracheophyta</taxon>
        <taxon>Spermatophyta</taxon>
        <taxon>Magnoliopsida</taxon>
        <taxon>eudicotyledons</taxon>
        <taxon>Gunneridae</taxon>
        <taxon>Pentapetalae</taxon>
        <taxon>asterids</taxon>
        <taxon>campanulids</taxon>
        <taxon>Asterales</taxon>
        <taxon>Asteraceae</taxon>
        <taxon>Asteroideae</taxon>
        <taxon>Anthemideae</taxon>
        <taxon>Anthemidinae</taxon>
        <taxon>Tanacetum</taxon>
    </lineage>
</organism>
<dbReference type="CDD" id="cd01647">
    <property type="entry name" value="RT_LTR"/>
    <property type="match status" value="1"/>
</dbReference>
<dbReference type="SUPFAM" id="SSF56672">
    <property type="entry name" value="DNA/RNA polymerases"/>
    <property type="match status" value="1"/>
</dbReference>
<dbReference type="PANTHER" id="PTHR24559:SF427">
    <property type="entry name" value="RNA-DIRECTED DNA POLYMERASE"/>
    <property type="match status" value="1"/>
</dbReference>
<evidence type="ECO:0000256" key="1">
    <source>
        <dbReference type="PROSITE-ProRule" id="PRU00047"/>
    </source>
</evidence>
<keyword evidence="1" id="KW-0863">Zinc-finger</keyword>
<keyword evidence="1" id="KW-0862">Zinc</keyword>
<reference evidence="4" key="2">
    <citation type="submission" date="2022-01" db="EMBL/GenBank/DDBJ databases">
        <authorList>
            <person name="Yamashiro T."/>
            <person name="Shiraishi A."/>
            <person name="Satake H."/>
            <person name="Nakayama K."/>
        </authorList>
    </citation>
    <scope>NUCLEOTIDE SEQUENCE</scope>
</reference>
<dbReference type="Gene3D" id="2.40.70.10">
    <property type="entry name" value="Acid Proteases"/>
    <property type="match status" value="1"/>
</dbReference>
<gene>
    <name evidence="4" type="ORF">Tco_0890927</name>
</gene>
<evidence type="ECO:0000313" key="5">
    <source>
        <dbReference type="Proteomes" id="UP001151760"/>
    </source>
</evidence>
<keyword evidence="4" id="KW-0808">Transferase</keyword>
<accession>A0ABQ5C1T9</accession>
<dbReference type="Gene3D" id="3.10.10.10">
    <property type="entry name" value="HIV Type 1 Reverse Transcriptase, subunit A, domain 1"/>
    <property type="match status" value="1"/>
</dbReference>
<dbReference type="CDD" id="cd00303">
    <property type="entry name" value="retropepsin_like"/>
    <property type="match status" value="1"/>
</dbReference>
<dbReference type="PROSITE" id="PS50158">
    <property type="entry name" value="ZF_CCHC"/>
    <property type="match status" value="1"/>
</dbReference>
<reference evidence="4" key="1">
    <citation type="journal article" date="2022" name="Int. J. Mol. Sci.">
        <title>Draft Genome of Tanacetum Coccineum: Genomic Comparison of Closely Related Tanacetum-Family Plants.</title>
        <authorList>
            <person name="Yamashiro T."/>
            <person name="Shiraishi A."/>
            <person name="Nakayama K."/>
            <person name="Satake H."/>
        </authorList>
    </citation>
    <scope>NUCLEOTIDE SEQUENCE</scope>
</reference>
<name>A0ABQ5C1T9_9ASTR</name>
<dbReference type="SMART" id="SM00343">
    <property type="entry name" value="ZnF_C2HC"/>
    <property type="match status" value="2"/>
</dbReference>
<dbReference type="Pfam" id="PF00078">
    <property type="entry name" value="RVT_1"/>
    <property type="match status" value="1"/>
</dbReference>
<keyword evidence="5" id="KW-1185">Reference proteome</keyword>
<dbReference type="Gene3D" id="4.10.60.10">
    <property type="entry name" value="Zinc finger, CCHC-type"/>
    <property type="match status" value="1"/>
</dbReference>
<keyword evidence="1" id="KW-0479">Metal-binding</keyword>
<evidence type="ECO:0000256" key="2">
    <source>
        <dbReference type="SAM" id="MobiDB-lite"/>
    </source>
</evidence>
<feature type="compositionally biased region" description="Basic and acidic residues" evidence="2">
    <location>
        <begin position="543"/>
        <end position="559"/>
    </location>
</feature>
<feature type="region of interest" description="Disordered" evidence="2">
    <location>
        <begin position="433"/>
        <end position="454"/>
    </location>
</feature>
<dbReference type="InterPro" id="IPR021109">
    <property type="entry name" value="Peptidase_aspartic_dom_sf"/>
</dbReference>
<dbReference type="InterPro" id="IPR000477">
    <property type="entry name" value="RT_dom"/>
</dbReference>
<protein>
    <submittedName>
        <fullName evidence="4">Reverse transcriptase domain-containing protein</fullName>
    </submittedName>
</protein>
<dbReference type="InterPro" id="IPR043502">
    <property type="entry name" value="DNA/RNA_pol_sf"/>
</dbReference>
<dbReference type="Pfam" id="PF08284">
    <property type="entry name" value="RVP_2"/>
    <property type="match status" value="1"/>
</dbReference>